<name>A0A2M4B6I5_9DIPT</name>
<sequence length="108" mass="11997">MIMCTVRARIMHLPPITTLQRACANPCLKLTATTLDDNGRLCSNGSSLALGCCVCCFFICWNLYDQQSIVDTRESNIKISASTISWILSSSFCHPRFIPVLFGVICKF</sequence>
<proteinExistence type="predicted"/>
<accession>A0A2M4B6I5</accession>
<protein>
    <submittedName>
        <fullName evidence="1">Putative secreted protein</fullName>
    </submittedName>
</protein>
<dbReference type="EMBL" id="GGFK01015342">
    <property type="protein sequence ID" value="MBW48663.1"/>
    <property type="molecule type" value="Transcribed_RNA"/>
</dbReference>
<reference evidence="1" key="1">
    <citation type="submission" date="2018-01" db="EMBL/GenBank/DDBJ databases">
        <title>An insight into the sialome of Amazonian anophelines.</title>
        <authorList>
            <person name="Ribeiro J.M."/>
            <person name="Scarpassa V."/>
            <person name="Calvo E."/>
        </authorList>
    </citation>
    <scope>NUCLEOTIDE SEQUENCE</scope>
    <source>
        <tissue evidence="1">Salivary glands</tissue>
    </source>
</reference>
<evidence type="ECO:0000313" key="1">
    <source>
        <dbReference type="EMBL" id="MBW48663.1"/>
    </source>
</evidence>
<dbReference type="AlphaFoldDB" id="A0A2M4B6I5"/>
<organism evidence="1">
    <name type="scientific">Anopheles triannulatus</name>
    <dbReference type="NCBI Taxonomy" id="58253"/>
    <lineage>
        <taxon>Eukaryota</taxon>
        <taxon>Metazoa</taxon>
        <taxon>Ecdysozoa</taxon>
        <taxon>Arthropoda</taxon>
        <taxon>Hexapoda</taxon>
        <taxon>Insecta</taxon>
        <taxon>Pterygota</taxon>
        <taxon>Neoptera</taxon>
        <taxon>Endopterygota</taxon>
        <taxon>Diptera</taxon>
        <taxon>Nematocera</taxon>
        <taxon>Culicoidea</taxon>
        <taxon>Culicidae</taxon>
        <taxon>Anophelinae</taxon>
        <taxon>Anopheles</taxon>
    </lineage>
</organism>